<evidence type="ECO:0000313" key="2">
    <source>
        <dbReference type="EMBL" id="KAK8758166.1"/>
    </source>
</evidence>
<reference evidence="2 3" key="1">
    <citation type="journal article" date="2023" name="Arcadia Sci">
        <title>De novo assembly of a long-read Amblyomma americanum tick genome.</title>
        <authorList>
            <person name="Chou S."/>
            <person name="Poskanzer K.E."/>
            <person name="Rollins M."/>
            <person name="Thuy-Boun P.S."/>
        </authorList>
    </citation>
    <scope>NUCLEOTIDE SEQUENCE [LARGE SCALE GENOMIC DNA]</scope>
    <source>
        <strain evidence="2">F_SG_1</strain>
        <tissue evidence="2">Salivary glands</tissue>
    </source>
</reference>
<evidence type="ECO:0000256" key="1">
    <source>
        <dbReference type="SAM" id="Phobius"/>
    </source>
</evidence>
<evidence type="ECO:0000313" key="3">
    <source>
        <dbReference type="Proteomes" id="UP001321473"/>
    </source>
</evidence>
<feature type="transmembrane region" description="Helical" evidence="1">
    <location>
        <begin position="31"/>
        <end position="54"/>
    </location>
</feature>
<keyword evidence="1" id="KW-1133">Transmembrane helix</keyword>
<comment type="caution">
    <text evidence="2">The sequence shown here is derived from an EMBL/GenBank/DDBJ whole genome shotgun (WGS) entry which is preliminary data.</text>
</comment>
<keyword evidence="1" id="KW-0812">Transmembrane</keyword>
<keyword evidence="3" id="KW-1185">Reference proteome</keyword>
<dbReference type="Proteomes" id="UP001321473">
    <property type="component" value="Unassembled WGS sequence"/>
</dbReference>
<dbReference type="AlphaFoldDB" id="A0AAQ4D6S6"/>
<organism evidence="2 3">
    <name type="scientific">Amblyomma americanum</name>
    <name type="common">Lone star tick</name>
    <dbReference type="NCBI Taxonomy" id="6943"/>
    <lineage>
        <taxon>Eukaryota</taxon>
        <taxon>Metazoa</taxon>
        <taxon>Ecdysozoa</taxon>
        <taxon>Arthropoda</taxon>
        <taxon>Chelicerata</taxon>
        <taxon>Arachnida</taxon>
        <taxon>Acari</taxon>
        <taxon>Parasitiformes</taxon>
        <taxon>Ixodida</taxon>
        <taxon>Ixodoidea</taxon>
        <taxon>Ixodidae</taxon>
        <taxon>Amblyomminae</taxon>
        <taxon>Amblyomma</taxon>
    </lineage>
</organism>
<keyword evidence="1" id="KW-0472">Membrane</keyword>
<dbReference type="EMBL" id="JARKHS020034402">
    <property type="protein sequence ID" value="KAK8758166.1"/>
    <property type="molecule type" value="Genomic_DNA"/>
</dbReference>
<proteinExistence type="predicted"/>
<accession>A0AAQ4D6S6</accession>
<name>A0AAQ4D6S6_AMBAM</name>
<gene>
    <name evidence="2" type="ORF">V5799_004203</name>
</gene>
<protein>
    <submittedName>
        <fullName evidence="2">Uncharacterized protein</fullName>
    </submittedName>
</protein>
<sequence length="77" mass="8879">MLYLQSSVKVVNKYASPAFVTRKRQIVVIKVYFTSIIMLFVCSFIFSVLSASLFTNEAPDCAEEYRHTIKRVKKSVH</sequence>